<dbReference type="EMBL" id="RDQH01000334">
    <property type="protein sequence ID" value="RXH91594.1"/>
    <property type="molecule type" value="Genomic_DNA"/>
</dbReference>
<proteinExistence type="predicted"/>
<accession>A0A498JBW7</accession>
<dbReference type="AlphaFoldDB" id="A0A498JBW7"/>
<evidence type="ECO:0000313" key="2">
    <source>
        <dbReference type="Proteomes" id="UP000290289"/>
    </source>
</evidence>
<comment type="caution">
    <text evidence="1">The sequence shown here is derived from an EMBL/GenBank/DDBJ whole genome shotgun (WGS) entry which is preliminary data.</text>
</comment>
<name>A0A498JBW7_MALDO</name>
<keyword evidence="2" id="KW-1185">Reference proteome</keyword>
<reference evidence="1 2" key="1">
    <citation type="submission" date="2018-10" db="EMBL/GenBank/DDBJ databases">
        <title>A high-quality apple genome assembly.</title>
        <authorList>
            <person name="Hu J."/>
        </authorList>
    </citation>
    <scope>NUCLEOTIDE SEQUENCE [LARGE SCALE GENOMIC DNA]</scope>
    <source>
        <strain evidence="2">cv. HFTH1</strain>
        <tissue evidence="1">Young leaf</tissue>
    </source>
</reference>
<dbReference type="Proteomes" id="UP000290289">
    <property type="component" value="Chromosome 8"/>
</dbReference>
<sequence>MWASLMGRTKKWLSRSHKWLRPIEHKPNSPLTSRASEHVVARAHRATKILKAEETQTCLESNNHTMAAPAIEWILRAEKDGGGSELLQAQTRSDQDQRLPNQAVPISFNRLLEQSSVVGCFHFHVHFAMNLPAFSFLFHLYLSTDWSQKPKL</sequence>
<protein>
    <submittedName>
        <fullName evidence="1">Uncharacterized protein</fullName>
    </submittedName>
</protein>
<evidence type="ECO:0000313" key="1">
    <source>
        <dbReference type="EMBL" id="RXH91594.1"/>
    </source>
</evidence>
<gene>
    <name evidence="1" type="ORF">DVH24_020617</name>
</gene>
<organism evidence="1 2">
    <name type="scientific">Malus domestica</name>
    <name type="common">Apple</name>
    <name type="synonym">Pyrus malus</name>
    <dbReference type="NCBI Taxonomy" id="3750"/>
    <lineage>
        <taxon>Eukaryota</taxon>
        <taxon>Viridiplantae</taxon>
        <taxon>Streptophyta</taxon>
        <taxon>Embryophyta</taxon>
        <taxon>Tracheophyta</taxon>
        <taxon>Spermatophyta</taxon>
        <taxon>Magnoliopsida</taxon>
        <taxon>eudicotyledons</taxon>
        <taxon>Gunneridae</taxon>
        <taxon>Pentapetalae</taxon>
        <taxon>rosids</taxon>
        <taxon>fabids</taxon>
        <taxon>Rosales</taxon>
        <taxon>Rosaceae</taxon>
        <taxon>Amygdaloideae</taxon>
        <taxon>Maleae</taxon>
        <taxon>Malus</taxon>
    </lineage>
</organism>